<feature type="transmembrane region" description="Helical" evidence="11">
    <location>
        <begin position="198"/>
        <end position="215"/>
    </location>
</feature>
<reference evidence="13 14" key="1">
    <citation type="submission" date="2023-06" db="EMBL/GenBank/DDBJ databases">
        <title>Antibody response to the Sneathia vaginalis cytopathogenic toxin A during pregnancy.</title>
        <authorList>
            <person name="Mccoy Z.T."/>
            <person name="Serrano M.G."/>
            <person name="Spaine K."/>
            <person name="Edwards D.J."/>
            <person name="Buck G.A."/>
            <person name="Jefferson K."/>
        </authorList>
    </citation>
    <scope>NUCLEOTIDE SEQUENCE [LARGE SCALE GENOMIC DNA]</scope>
    <source>
        <strain evidence="13 14">CCUG 42621</strain>
    </source>
</reference>
<comment type="similarity">
    <text evidence="3">Belongs to the peptidase M50B family.</text>
</comment>
<comment type="caution">
    <text evidence="13">The sequence shown here is derived from an EMBL/GenBank/DDBJ whole genome shotgun (WGS) entry which is preliminary data.</text>
</comment>
<proteinExistence type="inferred from homology"/>
<comment type="cofactor">
    <cofactor evidence="1">
        <name>Zn(2+)</name>
        <dbReference type="ChEBI" id="CHEBI:29105"/>
    </cofactor>
</comment>
<evidence type="ECO:0000256" key="2">
    <source>
        <dbReference type="ARBA" id="ARBA00004141"/>
    </source>
</evidence>
<keyword evidence="5 11" id="KW-0812">Transmembrane</keyword>
<name>A0ABT7HHG2_9FUSO</name>
<comment type="subcellular location">
    <subcellularLocation>
        <location evidence="2">Membrane</location>
        <topology evidence="2">Multi-pass membrane protein</topology>
    </subcellularLocation>
</comment>
<dbReference type="Pfam" id="PF02163">
    <property type="entry name" value="Peptidase_M50"/>
    <property type="match status" value="1"/>
</dbReference>
<keyword evidence="9" id="KW-0482">Metalloprotease</keyword>
<keyword evidence="4 13" id="KW-0645">Protease</keyword>
<dbReference type="CDD" id="cd06163">
    <property type="entry name" value="S2P-M50_PDZ_RseP-like"/>
    <property type="match status" value="1"/>
</dbReference>
<dbReference type="GO" id="GO:0006508">
    <property type="term" value="P:proteolysis"/>
    <property type="evidence" value="ECO:0007669"/>
    <property type="project" value="UniProtKB-KW"/>
</dbReference>
<dbReference type="InterPro" id="IPR004387">
    <property type="entry name" value="Pept_M50_Zn"/>
</dbReference>
<evidence type="ECO:0000313" key="13">
    <source>
        <dbReference type="EMBL" id="MDK9579948.1"/>
    </source>
</evidence>
<evidence type="ECO:0000256" key="5">
    <source>
        <dbReference type="ARBA" id="ARBA00022692"/>
    </source>
</evidence>
<dbReference type="EMBL" id="JASSPP010000001">
    <property type="protein sequence ID" value="MDK9579948.1"/>
    <property type="molecule type" value="Genomic_DNA"/>
</dbReference>
<evidence type="ECO:0000256" key="8">
    <source>
        <dbReference type="ARBA" id="ARBA00022989"/>
    </source>
</evidence>
<keyword evidence="8 11" id="KW-1133">Transmembrane helix</keyword>
<organism evidence="13 14">
    <name type="scientific">Sneathia sanguinegens</name>
    <dbReference type="NCBI Taxonomy" id="40543"/>
    <lineage>
        <taxon>Bacteria</taxon>
        <taxon>Fusobacteriati</taxon>
        <taxon>Fusobacteriota</taxon>
        <taxon>Fusobacteriia</taxon>
        <taxon>Fusobacteriales</taxon>
        <taxon>Leptotrichiaceae</taxon>
        <taxon>Sneathia</taxon>
    </lineage>
</organism>
<evidence type="ECO:0000256" key="9">
    <source>
        <dbReference type="ARBA" id="ARBA00023049"/>
    </source>
</evidence>
<keyword evidence="14" id="KW-1185">Reference proteome</keyword>
<dbReference type="PANTHER" id="PTHR42837">
    <property type="entry name" value="REGULATOR OF SIGMA-E PROTEASE RSEP"/>
    <property type="match status" value="1"/>
</dbReference>
<dbReference type="PANTHER" id="PTHR42837:SF2">
    <property type="entry name" value="MEMBRANE METALLOPROTEASE ARASP2, CHLOROPLASTIC-RELATED"/>
    <property type="match status" value="1"/>
</dbReference>
<evidence type="ECO:0000256" key="6">
    <source>
        <dbReference type="ARBA" id="ARBA00022801"/>
    </source>
</evidence>
<gene>
    <name evidence="13" type="ORF">QQA45_00165</name>
</gene>
<evidence type="ECO:0000256" key="7">
    <source>
        <dbReference type="ARBA" id="ARBA00022833"/>
    </source>
</evidence>
<evidence type="ECO:0000256" key="1">
    <source>
        <dbReference type="ARBA" id="ARBA00001947"/>
    </source>
</evidence>
<dbReference type="Proteomes" id="UP001225134">
    <property type="component" value="Unassembled WGS sequence"/>
</dbReference>
<feature type="transmembrane region" description="Helical" evidence="11">
    <location>
        <begin position="76"/>
        <end position="98"/>
    </location>
</feature>
<evidence type="ECO:0000259" key="12">
    <source>
        <dbReference type="Pfam" id="PF02163"/>
    </source>
</evidence>
<feature type="transmembrane region" description="Helical" evidence="11">
    <location>
        <begin position="145"/>
        <end position="168"/>
    </location>
</feature>
<evidence type="ECO:0000256" key="11">
    <source>
        <dbReference type="SAM" id="Phobius"/>
    </source>
</evidence>
<evidence type="ECO:0000313" key="14">
    <source>
        <dbReference type="Proteomes" id="UP001225134"/>
    </source>
</evidence>
<keyword evidence="10 11" id="KW-0472">Membrane</keyword>
<accession>A0ABT7HHG2</accession>
<feature type="transmembrane region" description="Helical" evidence="11">
    <location>
        <begin position="105"/>
        <end position="125"/>
    </location>
</feature>
<protein>
    <submittedName>
        <fullName evidence="13">Site-2 protease family protein</fullName>
    </submittedName>
</protein>
<keyword evidence="7" id="KW-0862">Zinc</keyword>
<evidence type="ECO:0000256" key="10">
    <source>
        <dbReference type="ARBA" id="ARBA00023136"/>
    </source>
</evidence>
<keyword evidence="6" id="KW-0378">Hydrolase</keyword>
<sequence length="221" mass="24965">MKIFLTILILSLVIIIHEFGHYITSIYFKAKVLEFSIGMGPKIFGYKKFSIRLLPLGGYVKLDEESLESIERYKQIIIMFAGIFMNILLAYIVLIYFTKLNIFKALVELVFIISKILSAFLHISLKDLTGPVGIYTAVGRATNILGVFRGSLYLVLLISINLAIVNLLPIPGLDGSRIYLNLLKTLGLKISKKIEERIYVAGFLILVFLTIFVLVQDISRL</sequence>
<feature type="domain" description="Peptidase M50" evidence="12">
    <location>
        <begin position="6"/>
        <end position="209"/>
    </location>
</feature>
<dbReference type="RefSeq" id="WP_285152380.1">
    <property type="nucleotide sequence ID" value="NZ_JASSPP010000001.1"/>
</dbReference>
<evidence type="ECO:0000256" key="3">
    <source>
        <dbReference type="ARBA" id="ARBA00007931"/>
    </source>
</evidence>
<dbReference type="GO" id="GO:0008233">
    <property type="term" value="F:peptidase activity"/>
    <property type="evidence" value="ECO:0007669"/>
    <property type="project" value="UniProtKB-KW"/>
</dbReference>
<evidence type="ECO:0000256" key="4">
    <source>
        <dbReference type="ARBA" id="ARBA00022670"/>
    </source>
</evidence>
<dbReference type="InterPro" id="IPR008915">
    <property type="entry name" value="Peptidase_M50"/>
</dbReference>